<feature type="compositionally biased region" description="Low complexity" evidence="1">
    <location>
        <begin position="423"/>
        <end position="452"/>
    </location>
</feature>
<feature type="non-terminal residue" evidence="2">
    <location>
        <position position="452"/>
    </location>
</feature>
<sequence>MSDDQSYLGLDAAAPVAAAPAFGYVEAPAADAPPGPVETQPGIVAVRPPCSNAACGNATVHPAEQAWQQLVSAVPVERQLFRLRPKESAMAYPTEADFRAAVAAVRPEQADAHSLERLRGAWTEEVSGRLADWSEQIRSNLNDLAEGWSGADFEAFEAACGQTRELVEDLIDDVDTTVASLQSTEDALYSLQGGDSGEIPYPAPQFWIDGDWHSWVSVHVRPAWWHGDCIQYTCEEAEHVLALGGGDPELATEIIDYIDERILHYIDYYSSPVTIEREGLDPSRGLTVEEAKELAVADAVEHYGTLVDQNWGAYDARHAEIDDDIAQRGADTDAEDRSVRTVRSDKEYPSAADPAYMDLEPPPMDPPAGAAQPQATEDPSLEPPVAETPPPAGEEPAEDDQVSGGLASGGTGSAATGSGGGAFPASAAATAAPSAGAATAAGTTLGAATAAG</sequence>
<feature type="region of interest" description="Disordered" evidence="1">
    <location>
        <begin position="325"/>
        <end position="452"/>
    </location>
</feature>
<evidence type="ECO:0000256" key="1">
    <source>
        <dbReference type="SAM" id="MobiDB-lite"/>
    </source>
</evidence>
<reference evidence="2 3" key="1">
    <citation type="submission" date="2019-10" db="EMBL/GenBank/DDBJ databases">
        <title>Glycomyces albidus sp. nov., a novel actinomycete isolated from rhizosphere soil of wheat (Triticum aestivum L.).</title>
        <authorList>
            <person name="Qian L."/>
        </authorList>
    </citation>
    <scope>NUCLEOTIDE SEQUENCE [LARGE SCALE GENOMIC DNA]</scope>
    <source>
        <strain evidence="2 3">NEAU-7082</strain>
    </source>
</reference>
<protein>
    <submittedName>
        <fullName evidence="2">Uncharacterized protein</fullName>
    </submittedName>
</protein>
<feature type="compositionally biased region" description="Basic and acidic residues" evidence="1">
    <location>
        <begin position="335"/>
        <end position="348"/>
    </location>
</feature>
<name>A0A6L5GG26_9ACTN</name>
<proteinExistence type="predicted"/>
<keyword evidence="3" id="KW-1185">Reference proteome</keyword>
<dbReference type="Proteomes" id="UP000477750">
    <property type="component" value="Unassembled WGS sequence"/>
</dbReference>
<evidence type="ECO:0000313" key="2">
    <source>
        <dbReference type="EMBL" id="MQM28526.1"/>
    </source>
</evidence>
<organism evidence="2 3">
    <name type="scientific">Glycomyces albidus</name>
    <dbReference type="NCBI Taxonomy" id="2656774"/>
    <lineage>
        <taxon>Bacteria</taxon>
        <taxon>Bacillati</taxon>
        <taxon>Actinomycetota</taxon>
        <taxon>Actinomycetes</taxon>
        <taxon>Glycomycetales</taxon>
        <taxon>Glycomycetaceae</taxon>
        <taxon>Glycomyces</taxon>
    </lineage>
</organism>
<gene>
    <name evidence="2" type="ORF">GFD30_23625</name>
</gene>
<feature type="compositionally biased region" description="Gly residues" evidence="1">
    <location>
        <begin position="406"/>
        <end position="422"/>
    </location>
</feature>
<dbReference type="AlphaFoldDB" id="A0A6L5GG26"/>
<comment type="caution">
    <text evidence="2">The sequence shown here is derived from an EMBL/GenBank/DDBJ whole genome shotgun (WGS) entry which is preliminary data.</text>
</comment>
<evidence type="ECO:0000313" key="3">
    <source>
        <dbReference type="Proteomes" id="UP000477750"/>
    </source>
</evidence>
<accession>A0A6L5GG26</accession>
<dbReference type="EMBL" id="WIAO01000046">
    <property type="protein sequence ID" value="MQM28526.1"/>
    <property type="molecule type" value="Genomic_DNA"/>
</dbReference>